<dbReference type="Gene3D" id="3.20.20.300">
    <property type="entry name" value="Glycoside hydrolase, family 3, N-terminal domain"/>
    <property type="match status" value="1"/>
</dbReference>
<evidence type="ECO:0000256" key="12">
    <source>
        <dbReference type="ARBA" id="ARBA00023295"/>
    </source>
</evidence>
<dbReference type="FunFam" id="2.60.40.10:FF:000757">
    <property type="entry name" value="Beta-glucosidase G"/>
    <property type="match status" value="1"/>
</dbReference>
<dbReference type="InterPro" id="IPR002772">
    <property type="entry name" value="Glyco_hydro_3_C"/>
</dbReference>
<evidence type="ECO:0000256" key="2">
    <source>
        <dbReference type="ARBA" id="ARBA00004613"/>
    </source>
</evidence>
<sequence length="792" mass="87733">MPSFIGIPSFCLQDGPLGVRFTDFVTDFPSGLAAGSTFSRGLMYLRGKAIALEHKRKGVNVVLGPVVGPIGLKAAGGRNWEGFGADPYLQGVGGSLTVQGIQDQGLVATVKHLIGNEQEIFRQVGEWEDTEWGGCLKESISSNIGDRAMHEVYLWPFADCVHAGVGSVMCSYNRVNNTYACENSALLNKLLKSELGFQGWVMSDWGAQHTGVYSCLAGLDMSMPGEIINDWCSGKTYWGPLLTRAVYNQTVSQERLSDMATRILASFFMVGGGKLPCEDSEPNFSSWTYHTYSQQYIYQHYGPIIQVNWHIDARTSFTEQTALKVAKESIVLLRNTDSHLPINYEDGVRRILIAGIASGPDPNGFNCKDQRCVNGAMTSGWGSGSVNNPYVITPYEAVAQRARKQKMVVDFSSESYDLREVQNQADYADVAIVFVTAVSGEGFIEVDENYGDRKNVSLWHNADELINKIADRCRRTIVVINSVGPVDIDEWINHDNVVGVLWAAPLGQFVGEALASIIFGEENPSGRLPFTIAKKTDHYVPILTDPGEDGEPQDTFDHDIYLDYKFFDKHNINPYFEFGFGLSYSSFKLGDLEVSEVKCPSEYLPRPAPYLEPVKMCGDDICDPVDALFPYESFNAVPGFIYPYLFDQDIYSSDSFEYPKNYIPDQPSEPPIAGGGLGGNPALWETLYKVTAEVYNKGDLSGSFVAQLYIEFPCTAVASPSKQLRGFEKIFLESGASGTVCFEILHRDLSYWDTHSQEWVIQEGTYKIYVGSSSRKLDLVGEIDIQTEEDKG</sequence>
<dbReference type="GO" id="GO:0030245">
    <property type="term" value="P:cellulose catabolic process"/>
    <property type="evidence" value="ECO:0007669"/>
    <property type="project" value="UniProtKB-KW"/>
</dbReference>
<dbReference type="InterPro" id="IPR001764">
    <property type="entry name" value="Glyco_hydro_3_N"/>
</dbReference>
<evidence type="ECO:0000313" key="19">
    <source>
        <dbReference type="Proteomes" id="UP000019384"/>
    </source>
</evidence>
<protein>
    <recommendedName>
        <fullName evidence="5">beta-glucosidase</fullName>
        <ecNumber evidence="5">3.2.1.21</ecNumber>
    </recommendedName>
    <alternativeName>
        <fullName evidence="16">Beta-D-glucoside glucohydrolase</fullName>
    </alternativeName>
    <alternativeName>
        <fullName evidence="14">Cellobiase</fullName>
    </alternativeName>
    <alternativeName>
        <fullName evidence="15">Gentiobiase</fullName>
    </alternativeName>
</protein>
<evidence type="ECO:0000259" key="17">
    <source>
        <dbReference type="SMART" id="SM01217"/>
    </source>
</evidence>
<keyword evidence="8" id="KW-0378">Hydrolase</keyword>
<keyword evidence="11" id="KW-0119">Carbohydrate metabolism</keyword>
<dbReference type="InterPro" id="IPR036881">
    <property type="entry name" value="Glyco_hydro_3_C_sf"/>
</dbReference>
<dbReference type="PANTHER" id="PTHR42715">
    <property type="entry name" value="BETA-GLUCOSIDASE"/>
    <property type="match status" value="1"/>
</dbReference>
<dbReference type="InterPro" id="IPR036962">
    <property type="entry name" value="Glyco_hydro_3_N_sf"/>
</dbReference>
<keyword evidence="9" id="KW-0136">Cellulose degradation</keyword>
<name>W6MVU6_9ASCO</name>
<dbReference type="SUPFAM" id="SSF51445">
    <property type="entry name" value="(Trans)glycosidases"/>
    <property type="match status" value="1"/>
</dbReference>
<evidence type="ECO:0000256" key="14">
    <source>
        <dbReference type="ARBA" id="ARBA00031448"/>
    </source>
</evidence>
<evidence type="ECO:0000256" key="16">
    <source>
        <dbReference type="ARBA" id="ARBA00032594"/>
    </source>
</evidence>
<evidence type="ECO:0000256" key="15">
    <source>
        <dbReference type="ARBA" id="ARBA00032194"/>
    </source>
</evidence>
<gene>
    <name evidence="18" type="ORF">KUCA_T00002522001</name>
</gene>
<evidence type="ECO:0000313" key="18">
    <source>
        <dbReference type="EMBL" id="CDK26550.1"/>
    </source>
</evidence>
<dbReference type="HOGENOM" id="CLU_004542_2_0_1"/>
<evidence type="ECO:0000256" key="13">
    <source>
        <dbReference type="ARBA" id="ARBA00023326"/>
    </source>
</evidence>
<dbReference type="Pfam" id="PF00933">
    <property type="entry name" value="Glyco_hydro_3"/>
    <property type="match status" value="1"/>
</dbReference>
<dbReference type="Pfam" id="PF01915">
    <property type="entry name" value="Glyco_hydro_3_C"/>
    <property type="match status" value="1"/>
</dbReference>
<keyword evidence="13" id="KW-0624">Polysaccharide degradation</keyword>
<dbReference type="EC" id="3.2.1.21" evidence="5"/>
<evidence type="ECO:0000256" key="3">
    <source>
        <dbReference type="ARBA" id="ARBA00004987"/>
    </source>
</evidence>
<comment type="catalytic activity">
    <reaction evidence="1">
        <text>Hydrolysis of terminal, non-reducing beta-D-glucosyl residues with release of beta-D-glucose.</text>
        <dbReference type="EC" id="3.2.1.21"/>
    </reaction>
</comment>
<evidence type="ECO:0000256" key="5">
    <source>
        <dbReference type="ARBA" id="ARBA00012744"/>
    </source>
</evidence>
<proteinExistence type="inferred from homology"/>
<dbReference type="RefSeq" id="XP_022458552.1">
    <property type="nucleotide sequence ID" value="XM_022602781.1"/>
</dbReference>
<comment type="pathway">
    <text evidence="3">Glycan metabolism; cellulose degradation.</text>
</comment>
<evidence type="ECO:0000256" key="1">
    <source>
        <dbReference type="ARBA" id="ARBA00000448"/>
    </source>
</evidence>
<keyword evidence="19" id="KW-1185">Reference proteome</keyword>
<keyword evidence="6" id="KW-0964">Secreted</keyword>
<dbReference type="PRINTS" id="PR00133">
    <property type="entry name" value="GLHYDRLASE3"/>
</dbReference>
<comment type="subcellular location">
    <subcellularLocation>
        <location evidence="2">Secreted</location>
    </subcellularLocation>
</comment>
<reference evidence="18" key="1">
    <citation type="submission" date="2013-12" db="EMBL/GenBank/DDBJ databases">
        <authorList>
            <person name="Genoscope - CEA"/>
        </authorList>
    </citation>
    <scope>NUCLEOTIDE SEQUENCE</scope>
    <source>
        <strain evidence="18">CBS 1993</strain>
    </source>
</reference>
<evidence type="ECO:0000256" key="6">
    <source>
        <dbReference type="ARBA" id="ARBA00022525"/>
    </source>
</evidence>
<keyword evidence="7" id="KW-0732">Signal</keyword>
<dbReference type="Gene3D" id="2.60.40.10">
    <property type="entry name" value="Immunoglobulins"/>
    <property type="match status" value="1"/>
</dbReference>
<dbReference type="Proteomes" id="UP000019384">
    <property type="component" value="Unassembled WGS sequence"/>
</dbReference>
<evidence type="ECO:0000256" key="4">
    <source>
        <dbReference type="ARBA" id="ARBA00005336"/>
    </source>
</evidence>
<dbReference type="InterPro" id="IPR050288">
    <property type="entry name" value="Cellulose_deg_GH3"/>
</dbReference>
<dbReference type="OrthoDB" id="416222at2759"/>
<keyword evidence="12" id="KW-0326">Glycosidase</keyword>
<feature type="domain" description="Fibronectin type III-like" evidence="17">
    <location>
        <begin position="704"/>
        <end position="774"/>
    </location>
</feature>
<dbReference type="AlphaFoldDB" id="W6MVU6"/>
<comment type="similarity">
    <text evidence="4">Belongs to the glycosyl hydrolase 3 family.</text>
</comment>
<evidence type="ECO:0000256" key="10">
    <source>
        <dbReference type="ARBA" id="ARBA00023180"/>
    </source>
</evidence>
<evidence type="ECO:0000256" key="7">
    <source>
        <dbReference type="ARBA" id="ARBA00022729"/>
    </source>
</evidence>
<dbReference type="SUPFAM" id="SSF52279">
    <property type="entry name" value="Beta-D-glucan exohydrolase, C-terminal domain"/>
    <property type="match status" value="1"/>
</dbReference>
<dbReference type="GeneID" id="34519940"/>
<dbReference type="SMART" id="SM01217">
    <property type="entry name" value="Fn3_like"/>
    <property type="match status" value="1"/>
</dbReference>
<keyword evidence="10" id="KW-0325">Glycoprotein</keyword>
<dbReference type="EMBL" id="HG793127">
    <property type="protein sequence ID" value="CDK26550.1"/>
    <property type="molecule type" value="Genomic_DNA"/>
</dbReference>
<dbReference type="FunFam" id="3.20.20.300:FF:000002">
    <property type="entry name" value="Probable beta-glucosidase"/>
    <property type="match status" value="1"/>
</dbReference>
<dbReference type="GO" id="GO:0005576">
    <property type="term" value="C:extracellular region"/>
    <property type="evidence" value="ECO:0007669"/>
    <property type="project" value="UniProtKB-SubCell"/>
</dbReference>
<evidence type="ECO:0000256" key="11">
    <source>
        <dbReference type="ARBA" id="ARBA00023277"/>
    </source>
</evidence>
<dbReference type="InterPro" id="IPR013783">
    <property type="entry name" value="Ig-like_fold"/>
</dbReference>
<dbReference type="InterPro" id="IPR026891">
    <property type="entry name" value="Fn3-like"/>
</dbReference>
<dbReference type="GO" id="GO:0008422">
    <property type="term" value="F:beta-glucosidase activity"/>
    <property type="evidence" value="ECO:0007669"/>
    <property type="project" value="UniProtKB-EC"/>
</dbReference>
<evidence type="ECO:0000256" key="9">
    <source>
        <dbReference type="ARBA" id="ARBA00023001"/>
    </source>
</evidence>
<accession>W6MVU6</accession>
<dbReference type="FunFam" id="3.40.50.1700:FF:000003">
    <property type="entry name" value="Probable beta-glucosidase"/>
    <property type="match status" value="1"/>
</dbReference>
<dbReference type="PANTHER" id="PTHR42715:SF2">
    <property type="entry name" value="BETA-GLUCOSIDASE F-RELATED"/>
    <property type="match status" value="1"/>
</dbReference>
<dbReference type="InterPro" id="IPR017853">
    <property type="entry name" value="GH"/>
</dbReference>
<reference evidence="18" key="2">
    <citation type="submission" date="2014-02" db="EMBL/GenBank/DDBJ databases">
        <title>Complete DNA sequence of /Kuraishia capsulata/ illustrates novel genomic features among budding yeasts (/Saccharomycotina/).</title>
        <authorList>
            <person name="Morales L."/>
            <person name="Noel B."/>
            <person name="Porcel B."/>
            <person name="Marcet-Houben M."/>
            <person name="Hullo M-F."/>
            <person name="Sacerdot C."/>
            <person name="Tekaia F."/>
            <person name="Leh-Louis V."/>
            <person name="Despons L."/>
            <person name="Khanna V."/>
            <person name="Aury J-M."/>
            <person name="Barbe V."/>
            <person name="Couloux A."/>
            <person name="Labadie K."/>
            <person name="Pelletier E."/>
            <person name="Souciet J-L."/>
            <person name="Boekhout T."/>
            <person name="Gabaldon T."/>
            <person name="Wincker P."/>
            <person name="Dujon B."/>
        </authorList>
    </citation>
    <scope>NUCLEOTIDE SEQUENCE</scope>
    <source>
        <strain evidence="18">CBS 1993</strain>
    </source>
</reference>
<dbReference type="Gene3D" id="3.40.50.1700">
    <property type="entry name" value="Glycoside hydrolase family 3 C-terminal domain"/>
    <property type="match status" value="1"/>
</dbReference>
<dbReference type="Pfam" id="PF14310">
    <property type="entry name" value="Fn3-like"/>
    <property type="match status" value="1"/>
</dbReference>
<dbReference type="STRING" id="1382522.W6MVU6"/>
<organism evidence="18 19">
    <name type="scientific">Kuraishia capsulata CBS 1993</name>
    <dbReference type="NCBI Taxonomy" id="1382522"/>
    <lineage>
        <taxon>Eukaryota</taxon>
        <taxon>Fungi</taxon>
        <taxon>Dikarya</taxon>
        <taxon>Ascomycota</taxon>
        <taxon>Saccharomycotina</taxon>
        <taxon>Pichiomycetes</taxon>
        <taxon>Pichiales</taxon>
        <taxon>Pichiaceae</taxon>
        <taxon>Kuraishia</taxon>
    </lineage>
</organism>
<evidence type="ECO:0000256" key="8">
    <source>
        <dbReference type="ARBA" id="ARBA00022801"/>
    </source>
</evidence>